<name>A0A172TPJ2_9BACL</name>
<protein>
    <submittedName>
        <fullName evidence="1">Uncharacterized protein</fullName>
    </submittedName>
</protein>
<evidence type="ECO:0000313" key="2">
    <source>
        <dbReference type="Proteomes" id="UP000076927"/>
    </source>
</evidence>
<gene>
    <name evidence="1" type="ORF">SY83_02580</name>
</gene>
<evidence type="ECO:0000313" key="1">
    <source>
        <dbReference type="EMBL" id="ANE48673.1"/>
    </source>
</evidence>
<dbReference type="EMBL" id="CP011388">
    <property type="protein sequence ID" value="ANE48673.1"/>
    <property type="molecule type" value="Genomic_DNA"/>
</dbReference>
<reference evidence="1 2" key="1">
    <citation type="submission" date="2015-01" db="EMBL/GenBank/DDBJ databases">
        <title>Paenibacillus swuensis/DY6/whole genome sequencing.</title>
        <authorList>
            <person name="Kim M.K."/>
            <person name="Srinivasan S."/>
            <person name="Lee J.-J."/>
        </authorList>
    </citation>
    <scope>NUCLEOTIDE SEQUENCE [LARGE SCALE GENOMIC DNA]</scope>
    <source>
        <strain evidence="1 2">DY6</strain>
    </source>
</reference>
<dbReference type="KEGG" id="pswu:SY83_02580"/>
<dbReference type="PATRIC" id="fig|1178515.4.peg.500"/>
<dbReference type="Proteomes" id="UP000076927">
    <property type="component" value="Chromosome"/>
</dbReference>
<keyword evidence="2" id="KW-1185">Reference proteome</keyword>
<dbReference type="AlphaFoldDB" id="A0A172TPJ2"/>
<sequence length="169" mass="19520">MIVLFIGLTNMFNNYRYKVDHGMKMTVESIAGHSLFMVRSTYDSILENETGTLTIEHIREIHTKLSVIEAYSDTVGRSVNTQLLTPITKDLKTISENMQQSYIENKQFTEADGTKYQTLLKKITALIPLIDKVYYVSDRYGPKVTLNVNHKEELVKFRETLKKYVSTLK</sequence>
<accession>A0A172TPJ2</accession>
<organism evidence="1 2">
    <name type="scientific">Paenibacillus swuensis</name>
    <dbReference type="NCBI Taxonomy" id="1178515"/>
    <lineage>
        <taxon>Bacteria</taxon>
        <taxon>Bacillati</taxon>
        <taxon>Bacillota</taxon>
        <taxon>Bacilli</taxon>
        <taxon>Bacillales</taxon>
        <taxon>Paenibacillaceae</taxon>
        <taxon>Paenibacillus</taxon>
    </lineage>
</organism>
<proteinExistence type="predicted"/>